<dbReference type="Pfam" id="PF13830">
    <property type="entry name" value="DUF4192"/>
    <property type="match status" value="1"/>
</dbReference>
<accession>A0A917X7J7</accession>
<dbReference type="EMBL" id="BMPI01000094">
    <property type="protein sequence ID" value="GGM83890.1"/>
    <property type="molecule type" value="Genomic_DNA"/>
</dbReference>
<name>A0A917X7J7_9ACTN</name>
<evidence type="ECO:0000313" key="2">
    <source>
        <dbReference type="Proteomes" id="UP000642070"/>
    </source>
</evidence>
<proteinExistence type="predicted"/>
<gene>
    <name evidence="1" type="ORF">GCM10007977_101620</name>
</gene>
<dbReference type="Proteomes" id="UP000642070">
    <property type="component" value="Unassembled WGS sequence"/>
</dbReference>
<keyword evidence="2" id="KW-1185">Reference proteome</keyword>
<evidence type="ECO:0008006" key="3">
    <source>
        <dbReference type="Google" id="ProtNLM"/>
    </source>
</evidence>
<dbReference type="InterPro" id="IPR025447">
    <property type="entry name" value="DUF4192"/>
</dbReference>
<organism evidence="1 2">
    <name type="scientific">Dactylosporangium sucinum</name>
    <dbReference type="NCBI Taxonomy" id="1424081"/>
    <lineage>
        <taxon>Bacteria</taxon>
        <taxon>Bacillati</taxon>
        <taxon>Actinomycetota</taxon>
        <taxon>Actinomycetes</taxon>
        <taxon>Micromonosporales</taxon>
        <taxon>Micromonosporaceae</taxon>
        <taxon>Dactylosporangium</taxon>
    </lineage>
</organism>
<reference evidence="1" key="1">
    <citation type="journal article" date="2014" name="Int. J. Syst. Evol. Microbiol.">
        <title>Complete genome sequence of Corynebacterium casei LMG S-19264T (=DSM 44701T), isolated from a smear-ripened cheese.</title>
        <authorList>
            <consortium name="US DOE Joint Genome Institute (JGI-PGF)"/>
            <person name="Walter F."/>
            <person name="Albersmeier A."/>
            <person name="Kalinowski J."/>
            <person name="Ruckert C."/>
        </authorList>
    </citation>
    <scope>NUCLEOTIDE SEQUENCE</scope>
    <source>
        <strain evidence="1">JCM 19831</strain>
    </source>
</reference>
<reference evidence="1" key="2">
    <citation type="submission" date="2020-09" db="EMBL/GenBank/DDBJ databases">
        <authorList>
            <person name="Sun Q."/>
            <person name="Ohkuma M."/>
        </authorList>
    </citation>
    <scope>NUCLEOTIDE SEQUENCE</scope>
    <source>
        <strain evidence="1">JCM 19831</strain>
    </source>
</reference>
<dbReference type="RefSeq" id="WP_190257301.1">
    <property type="nucleotide sequence ID" value="NZ_BMPI01000094.1"/>
</dbReference>
<protein>
    <recommendedName>
        <fullName evidence="3">DUF4192 domain-containing protein</fullName>
    </recommendedName>
</protein>
<dbReference type="AlphaFoldDB" id="A0A917X7J7"/>
<evidence type="ECO:0000313" key="1">
    <source>
        <dbReference type="EMBL" id="GGM83890.1"/>
    </source>
</evidence>
<comment type="caution">
    <text evidence="1">The sequence shown here is derived from an EMBL/GenBank/DDBJ whole genome shotgun (WGS) entry which is preliminary data.</text>
</comment>
<sequence length="368" mass="38816">MTTTTAESPRLRLRSQSDILAATPYLLGFHPTDSLVVLGLRGPGLHFHVRGDLPDDRDDGDVLAEEYAVMFARHGVDGVVLVAYGPVERAEPFLLAVAAAMRRHGITAAECLRAHDGRFWSYTCDVPGCCPAEGRPFDVTTSAAAAEAILAGMVALPDRDTAVRGLAGPSGAALAAIEEATDRAGLRLVRLATEAAGATEAPGATGAVAGGHGAGGLGTGGVGPAAVRAGAVALAAALKRYRAGDRLTDDEVAWLTLLLHVLPFRDQAWLCIDRDGPAGRAVHRQLWTDLVRRAEPGLVAPPAMLLAYLSWRSGDGLRAAIAVDRALEADPQYRGARLMAEILDRALPPSALPPLGRPRRRAVRRRMR</sequence>